<feature type="compositionally biased region" description="Basic residues" evidence="1">
    <location>
        <begin position="84"/>
        <end position="93"/>
    </location>
</feature>
<evidence type="ECO:0000313" key="2">
    <source>
        <dbReference type="EMBL" id="OBZ68909.1"/>
    </source>
</evidence>
<proteinExistence type="predicted"/>
<evidence type="ECO:0000313" key="3">
    <source>
        <dbReference type="Proteomes" id="UP000092993"/>
    </source>
</evidence>
<feature type="compositionally biased region" description="Polar residues" evidence="1">
    <location>
        <begin position="22"/>
        <end position="32"/>
    </location>
</feature>
<dbReference type="Proteomes" id="UP000092993">
    <property type="component" value="Unassembled WGS sequence"/>
</dbReference>
<feature type="compositionally biased region" description="Basic and acidic residues" evidence="1">
    <location>
        <begin position="94"/>
        <end position="104"/>
    </location>
</feature>
<protein>
    <submittedName>
        <fullName evidence="2">Uncharacterized protein</fullName>
    </submittedName>
</protein>
<name>A0A1C7LY25_GRIFR</name>
<sequence length="124" mass="13527">MTADKGKGKSIDKGLDDIFRITVTQPGPSNAVESLAKEAAQRTKAEKKRKLPEDAPAGSSKRSKSEKGKKPNHGADAVKSEKLSKKKASRHGRAKDLTHAEDNPRTSAHRAQAKLLKQPQRRIL</sequence>
<keyword evidence="3" id="KW-1185">Reference proteome</keyword>
<feature type="region of interest" description="Disordered" evidence="1">
    <location>
        <begin position="22"/>
        <end position="124"/>
    </location>
</feature>
<organism evidence="2 3">
    <name type="scientific">Grifola frondosa</name>
    <name type="common">Maitake</name>
    <name type="synonym">Polyporus frondosus</name>
    <dbReference type="NCBI Taxonomy" id="5627"/>
    <lineage>
        <taxon>Eukaryota</taxon>
        <taxon>Fungi</taxon>
        <taxon>Dikarya</taxon>
        <taxon>Basidiomycota</taxon>
        <taxon>Agaricomycotina</taxon>
        <taxon>Agaricomycetes</taxon>
        <taxon>Polyporales</taxon>
        <taxon>Grifolaceae</taxon>
        <taxon>Grifola</taxon>
    </lineage>
</organism>
<dbReference type="EMBL" id="LUGG01000019">
    <property type="protein sequence ID" value="OBZ68909.1"/>
    <property type="molecule type" value="Genomic_DNA"/>
</dbReference>
<comment type="caution">
    <text evidence="2">The sequence shown here is derived from an EMBL/GenBank/DDBJ whole genome shotgun (WGS) entry which is preliminary data.</text>
</comment>
<evidence type="ECO:0000256" key="1">
    <source>
        <dbReference type="SAM" id="MobiDB-lite"/>
    </source>
</evidence>
<accession>A0A1C7LY25</accession>
<dbReference type="AlphaFoldDB" id="A0A1C7LY25"/>
<feature type="compositionally biased region" description="Basic and acidic residues" evidence="1">
    <location>
        <begin position="35"/>
        <end position="44"/>
    </location>
</feature>
<reference evidence="2 3" key="1">
    <citation type="submission" date="2016-03" db="EMBL/GenBank/DDBJ databases">
        <title>Whole genome sequencing of Grifola frondosa 9006-11.</title>
        <authorList>
            <person name="Min B."/>
            <person name="Park H."/>
            <person name="Kim J.-G."/>
            <person name="Cho H."/>
            <person name="Oh Y.-L."/>
            <person name="Kong W.-S."/>
            <person name="Choi I.-G."/>
        </authorList>
    </citation>
    <scope>NUCLEOTIDE SEQUENCE [LARGE SCALE GENOMIC DNA]</scope>
    <source>
        <strain evidence="2 3">9006-11</strain>
    </source>
</reference>
<gene>
    <name evidence="2" type="ORF">A0H81_11333</name>
</gene>